<dbReference type="AlphaFoldDB" id="A0AAX1UKW3"/>
<dbReference type="Gene3D" id="2.160.10.10">
    <property type="entry name" value="Hexapeptide repeat proteins"/>
    <property type="match status" value="1"/>
</dbReference>
<evidence type="ECO:0000256" key="1">
    <source>
        <dbReference type="ARBA" id="ARBA00007274"/>
    </source>
</evidence>
<evidence type="ECO:0000313" key="4">
    <source>
        <dbReference type="EMBL" id="RHZ94501.1"/>
    </source>
</evidence>
<dbReference type="PANTHER" id="PTHR42811">
    <property type="entry name" value="SERINE ACETYLTRANSFERASE"/>
    <property type="match status" value="1"/>
</dbReference>
<dbReference type="InterPro" id="IPR045304">
    <property type="entry name" value="LbH_SAT"/>
</dbReference>
<keyword evidence="2" id="KW-0808">Transferase</keyword>
<dbReference type="SUPFAM" id="SSF51161">
    <property type="entry name" value="Trimeric LpxA-like enzymes"/>
    <property type="match status" value="1"/>
</dbReference>
<evidence type="ECO:0000256" key="2">
    <source>
        <dbReference type="ARBA" id="ARBA00022679"/>
    </source>
</evidence>
<dbReference type="GeneID" id="67448581"/>
<proteinExistence type="inferred from homology"/>
<dbReference type="Pfam" id="PF00132">
    <property type="entry name" value="Hexapep"/>
    <property type="match status" value="1"/>
</dbReference>
<dbReference type="Proteomes" id="UP000266305">
    <property type="component" value="Unassembled WGS sequence"/>
</dbReference>
<evidence type="ECO:0000256" key="3">
    <source>
        <dbReference type="ARBA" id="ARBA00023315"/>
    </source>
</evidence>
<dbReference type="RefSeq" id="WP_002723512.1">
    <property type="nucleotide sequence ID" value="NZ_BJXO01000016.1"/>
</dbReference>
<sequence>MTKTFEPVSSAADPRPEAVSPAREILLERMLEAPFDGDEAAMIRAVGFRFLIGEDFRTHERDPFAPGLHTLWIHRIGVHADNLRPPLRQIARAVHRLGQLFCRNFYGIEIERSVRVGRRLEIGHQSGIVIHRHATIGHNCVIRQGVTFGVGTDWIEGKGPVIGNGVRFGVGSVVMGNVTIGDRVTVGPNCVISSDVAPDCTLFLPPPRVLPKARPATA</sequence>
<dbReference type="GO" id="GO:0016746">
    <property type="term" value="F:acyltransferase activity"/>
    <property type="evidence" value="ECO:0007669"/>
    <property type="project" value="UniProtKB-KW"/>
</dbReference>
<dbReference type="InterPro" id="IPR011004">
    <property type="entry name" value="Trimer_LpxA-like_sf"/>
</dbReference>
<accession>A0AAX1UKW3</accession>
<dbReference type="InterPro" id="IPR001451">
    <property type="entry name" value="Hexapep"/>
</dbReference>
<organism evidence="4 5">
    <name type="scientific">Cereibacter sphaeroides</name>
    <name type="common">Rhodobacter sphaeroides</name>
    <dbReference type="NCBI Taxonomy" id="1063"/>
    <lineage>
        <taxon>Bacteria</taxon>
        <taxon>Pseudomonadati</taxon>
        <taxon>Pseudomonadota</taxon>
        <taxon>Alphaproteobacteria</taxon>
        <taxon>Rhodobacterales</taxon>
        <taxon>Paracoccaceae</taxon>
        <taxon>Cereibacter</taxon>
    </lineage>
</organism>
<dbReference type="EMBL" id="QWGP01000012">
    <property type="protein sequence ID" value="RHZ94501.1"/>
    <property type="molecule type" value="Genomic_DNA"/>
</dbReference>
<evidence type="ECO:0000313" key="5">
    <source>
        <dbReference type="Proteomes" id="UP000266305"/>
    </source>
</evidence>
<reference evidence="4 5" key="1">
    <citation type="submission" date="2018-08" db="EMBL/GenBank/DDBJ databases">
        <title>Draft genome sequence of Rhodobacter sphaeroides FY.</title>
        <authorList>
            <person name="Rayyan A."/>
            <person name="Meyer T.E."/>
            <person name="Kyndt J.A."/>
        </authorList>
    </citation>
    <scope>NUCLEOTIDE SEQUENCE [LARGE SCALE GENOMIC DNA]</scope>
    <source>
        <strain evidence="4 5">FY</strain>
    </source>
</reference>
<name>A0AAX1UKW3_CERSP</name>
<dbReference type="CDD" id="cd03354">
    <property type="entry name" value="LbH_SAT"/>
    <property type="match status" value="1"/>
</dbReference>
<protein>
    <submittedName>
        <fullName evidence="4">Serine acetyltransferase</fullName>
    </submittedName>
</protein>
<comment type="similarity">
    <text evidence="1">Belongs to the transferase hexapeptide repeat family.</text>
</comment>
<comment type="caution">
    <text evidence="4">The sequence shown here is derived from an EMBL/GenBank/DDBJ whole genome shotgun (WGS) entry which is preliminary data.</text>
</comment>
<keyword evidence="3" id="KW-0012">Acyltransferase</keyword>
<gene>
    <name evidence="4" type="ORF">D1114_12190</name>
</gene>